<dbReference type="EMBL" id="BGZK01001051">
    <property type="protein sequence ID" value="GBP69752.1"/>
    <property type="molecule type" value="Genomic_DNA"/>
</dbReference>
<proteinExistence type="predicted"/>
<comment type="caution">
    <text evidence="1">The sequence shown here is derived from an EMBL/GenBank/DDBJ whole genome shotgun (WGS) entry which is preliminary data.</text>
</comment>
<evidence type="ECO:0000313" key="1">
    <source>
        <dbReference type="EMBL" id="GBP69752.1"/>
    </source>
</evidence>
<keyword evidence="2" id="KW-1185">Reference proteome</keyword>
<dbReference type="AlphaFoldDB" id="A0A4C1Y4J5"/>
<accession>A0A4C1Y4J5</accession>
<dbReference type="Proteomes" id="UP000299102">
    <property type="component" value="Unassembled WGS sequence"/>
</dbReference>
<protein>
    <submittedName>
        <fullName evidence="1">Uncharacterized protein</fullName>
    </submittedName>
</protein>
<evidence type="ECO:0000313" key="2">
    <source>
        <dbReference type="Proteomes" id="UP000299102"/>
    </source>
</evidence>
<gene>
    <name evidence="1" type="ORF">EVAR_48779_1</name>
</gene>
<organism evidence="1 2">
    <name type="scientific">Eumeta variegata</name>
    <name type="common">Bagworm moth</name>
    <name type="synonym">Eumeta japonica</name>
    <dbReference type="NCBI Taxonomy" id="151549"/>
    <lineage>
        <taxon>Eukaryota</taxon>
        <taxon>Metazoa</taxon>
        <taxon>Ecdysozoa</taxon>
        <taxon>Arthropoda</taxon>
        <taxon>Hexapoda</taxon>
        <taxon>Insecta</taxon>
        <taxon>Pterygota</taxon>
        <taxon>Neoptera</taxon>
        <taxon>Endopterygota</taxon>
        <taxon>Lepidoptera</taxon>
        <taxon>Glossata</taxon>
        <taxon>Ditrysia</taxon>
        <taxon>Tineoidea</taxon>
        <taxon>Psychidae</taxon>
        <taxon>Oiketicinae</taxon>
        <taxon>Eumeta</taxon>
    </lineage>
</organism>
<sequence length="200" mass="22726">MRVHIFSTFESSFGTVLDFDPGYAFDSNPDPLSWRRAAVRLVIKRVRADTSLNYFLLRSQPTRIHTLRGIGSMYAWGREEGGTRSNFHFPLPGAGETDGVTSALAPLEASGELLREMAVGRTYRKVLRQKWILRTSTWNEPGGKRKRGRPRKRRIEDIKAITGKYCKKKAMGREIRKMLEVAFTQEGVPVNGTEESYDSV</sequence>
<reference evidence="1 2" key="1">
    <citation type="journal article" date="2019" name="Commun. Biol.">
        <title>The bagworm genome reveals a unique fibroin gene that provides high tensile strength.</title>
        <authorList>
            <person name="Kono N."/>
            <person name="Nakamura H."/>
            <person name="Ohtoshi R."/>
            <person name="Tomita M."/>
            <person name="Numata K."/>
            <person name="Arakawa K."/>
        </authorList>
    </citation>
    <scope>NUCLEOTIDE SEQUENCE [LARGE SCALE GENOMIC DNA]</scope>
</reference>
<dbReference type="OrthoDB" id="7442451at2759"/>
<name>A0A4C1Y4J5_EUMVA</name>